<sequence length="129" mass="14252">MAYYTDEEEQYLELQEVSVEHQMEERLVEALGHHVQESVNWALIQALKPFTQTSTNFGSRESLGGGSKQTRLQAGESMEVPGLSLQRSGGSSSAQILAQMAASVLREHEYVAYVPQESPNISPKSSHSQ</sequence>
<name>A0AAV7RPS0_PLEWA</name>
<reference evidence="1" key="1">
    <citation type="journal article" date="2022" name="bioRxiv">
        <title>Sequencing and chromosome-scale assembly of the giantPleurodeles waltlgenome.</title>
        <authorList>
            <person name="Brown T."/>
            <person name="Elewa A."/>
            <person name="Iarovenko S."/>
            <person name="Subramanian E."/>
            <person name="Araus A.J."/>
            <person name="Petzold A."/>
            <person name="Susuki M."/>
            <person name="Suzuki K.-i.T."/>
            <person name="Hayashi T."/>
            <person name="Toyoda A."/>
            <person name="Oliveira C."/>
            <person name="Osipova E."/>
            <person name="Leigh N.D."/>
            <person name="Simon A."/>
            <person name="Yun M.H."/>
        </authorList>
    </citation>
    <scope>NUCLEOTIDE SEQUENCE</scope>
    <source>
        <strain evidence="1">20211129_DDA</strain>
        <tissue evidence="1">Liver</tissue>
    </source>
</reference>
<organism evidence="1 2">
    <name type="scientific">Pleurodeles waltl</name>
    <name type="common">Iberian ribbed newt</name>
    <dbReference type="NCBI Taxonomy" id="8319"/>
    <lineage>
        <taxon>Eukaryota</taxon>
        <taxon>Metazoa</taxon>
        <taxon>Chordata</taxon>
        <taxon>Craniata</taxon>
        <taxon>Vertebrata</taxon>
        <taxon>Euteleostomi</taxon>
        <taxon>Amphibia</taxon>
        <taxon>Batrachia</taxon>
        <taxon>Caudata</taxon>
        <taxon>Salamandroidea</taxon>
        <taxon>Salamandridae</taxon>
        <taxon>Pleurodelinae</taxon>
        <taxon>Pleurodeles</taxon>
    </lineage>
</organism>
<comment type="caution">
    <text evidence="1">The sequence shown here is derived from an EMBL/GenBank/DDBJ whole genome shotgun (WGS) entry which is preliminary data.</text>
</comment>
<proteinExistence type="predicted"/>
<evidence type="ECO:0000313" key="2">
    <source>
        <dbReference type="Proteomes" id="UP001066276"/>
    </source>
</evidence>
<accession>A0AAV7RPS0</accession>
<protein>
    <submittedName>
        <fullName evidence="1">Uncharacterized protein</fullName>
    </submittedName>
</protein>
<keyword evidence="2" id="KW-1185">Reference proteome</keyword>
<dbReference type="AlphaFoldDB" id="A0AAV7RPS0"/>
<evidence type="ECO:0000313" key="1">
    <source>
        <dbReference type="EMBL" id="KAJ1154299.1"/>
    </source>
</evidence>
<dbReference type="EMBL" id="JANPWB010000009">
    <property type="protein sequence ID" value="KAJ1154299.1"/>
    <property type="molecule type" value="Genomic_DNA"/>
</dbReference>
<dbReference type="Proteomes" id="UP001066276">
    <property type="component" value="Chromosome 5"/>
</dbReference>
<gene>
    <name evidence="1" type="ORF">NDU88_007052</name>
</gene>